<gene>
    <name evidence="2" type="ORF">ISN45_Aa01g014390</name>
</gene>
<keyword evidence="1" id="KW-0472">Membrane</keyword>
<proteinExistence type="predicted"/>
<reference evidence="2 3" key="1">
    <citation type="submission" date="2020-12" db="EMBL/GenBank/DDBJ databases">
        <title>Concerted genomic and epigenomic changes stabilize Arabidopsis allopolyploids.</title>
        <authorList>
            <person name="Chen Z."/>
        </authorList>
    </citation>
    <scope>NUCLEOTIDE SEQUENCE [LARGE SCALE GENOMIC DNA]</scope>
    <source>
        <strain evidence="2">Allo738</strain>
        <tissue evidence="2">Leaf</tissue>
    </source>
</reference>
<sequence>MDDGAVEIREEKRERREEQRRLIVRFVAAVALDLFTGVYKRAAGFDGSDPNSGTETTENEHSAFFWAAIFNTVAHLFCMLVIFHIISSVVVLAARRMRSLREDCDLKLLCGFICVTISLCLMAYLRWWVTC</sequence>
<evidence type="ECO:0008006" key="4">
    <source>
        <dbReference type="Google" id="ProtNLM"/>
    </source>
</evidence>
<dbReference type="AlphaFoldDB" id="A0A8T2BXS8"/>
<dbReference type="Proteomes" id="UP000694240">
    <property type="component" value="Chromosome 6"/>
</dbReference>
<organism evidence="2 3">
    <name type="scientific">Arabidopsis thaliana x Arabidopsis arenosa</name>
    <dbReference type="NCBI Taxonomy" id="1240361"/>
    <lineage>
        <taxon>Eukaryota</taxon>
        <taxon>Viridiplantae</taxon>
        <taxon>Streptophyta</taxon>
        <taxon>Embryophyta</taxon>
        <taxon>Tracheophyta</taxon>
        <taxon>Spermatophyta</taxon>
        <taxon>Magnoliopsida</taxon>
        <taxon>eudicotyledons</taxon>
        <taxon>Gunneridae</taxon>
        <taxon>Pentapetalae</taxon>
        <taxon>rosids</taxon>
        <taxon>malvids</taxon>
        <taxon>Brassicales</taxon>
        <taxon>Brassicaceae</taxon>
        <taxon>Camelineae</taxon>
        <taxon>Arabidopsis</taxon>
    </lineage>
</organism>
<dbReference type="EMBL" id="JAEFBK010000006">
    <property type="protein sequence ID" value="KAG7592568.1"/>
    <property type="molecule type" value="Genomic_DNA"/>
</dbReference>
<protein>
    <recommendedName>
        <fullName evidence="4">Transmembrane protein</fullName>
    </recommendedName>
</protein>
<keyword evidence="1" id="KW-1133">Transmembrane helix</keyword>
<name>A0A8T2BXS8_9BRAS</name>
<accession>A0A8T2BXS8</accession>
<comment type="caution">
    <text evidence="2">The sequence shown here is derived from an EMBL/GenBank/DDBJ whole genome shotgun (WGS) entry which is preliminary data.</text>
</comment>
<feature type="transmembrane region" description="Helical" evidence="1">
    <location>
        <begin position="106"/>
        <end position="129"/>
    </location>
</feature>
<keyword evidence="3" id="KW-1185">Reference proteome</keyword>
<evidence type="ECO:0000313" key="2">
    <source>
        <dbReference type="EMBL" id="KAG7592568.1"/>
    </source>
</evidence>
<evidence type="ECO:0000313" key="3">
    <source>
        <dbReference type="Proteomes" id="UP000694240"/>
    </source>
</evidence>
<keyword evidence="1" id="KW-0812">Transmembrane</keyword>
<evidence type="ECO:0000256" key="1">
    <source>
        <dbReference type="SAM" id="Phobius"/>
    </source>
</evidence>
<feature type="transmembrane region" description="Helical" evidence="1">
    <location>
        <begin position="22"/>
        <end position="43"/>
    </location>
</feature>
<feature type="transmembrane region" description="Helical" evidence="1">
    <location>
        <begin position="63"/>
        <end position="94"/>
    </location>
</feature>